<evidence type="ECO:0008006" key="5">
    <source>
        <dbReference type="Google" id="ProtNLM"/>
    </source>
</evidence>
<dbReference type="VEuPathDB" id="FungiDB:ACLA_099290"/>
<dbReference type="AlphaFoldDB" id="A1CN47"/>
<dbReference type="Proteomes" id="UP000006701">
    <property type="component" value="Unassembled WGS sequence"/>
</dbReference>
<feature type="transmembrane region" description="Helical" evidence="2">
    <location>
        <begin position="372"/>
        <end position="395"/>
    </location>
</feature>
<evidence type="ECO:0000256" key="2">
    <source>
        <dbReference type="SAM" id="Phobius"/>
    </source>
</evidence>
<keyword evidence="2" id="KW-0472">Membrane</keyword>
<protein>
    <recommendedName>
        <fullName evidence="5">Transcription factor domain-containing protein</fullName>
    </recommendedName>
</protein>
<dbReference type="OMA" id="SHIWHAQ"/>
<dbReference type="KEGG" id="act:ACLA_099290"/>
<dbReference type="EMBL" id="DS027058">
    <property type="protein sequence ID" value="EAW08984.1"/>
    <property type="molecule type" value="Genomic_DNA"/>
</dbReference>
<dbReference type="GeneID" id="4702341"/>
<keyword evidence="4" id="KW-1185">Reference proteome</keyword>
<gene>
    <name evidence="3" type="ORF">ACLA_099290</name>
</gene>
<keyword evidence="1" id="KW-0539">Nucleus</keyword>
<proteinExistence type="predicted"/>
<keyword evidence="2" id="KW-1133">Transmembrane helix</keyword>
<dbReference type="RefSeq" id="XP_001270410.1">
    <property type="nucleotide sequence ID" value="XM_001270409.1"/>
</dbReference>
<reference evidence="3 4" key="1">
    <citation type="journal article" date="2008" name="PLoS Genet.">
        <title>Genomic islands in the pathogenic filamentous fungus Aspergillus fumigatus.</title>
        <authorList>
            <person name="Fedorova N.D."/>
            <person name="Khaldi N."/>
            <person name="Joardar V.S."/>
            <person name="Maiti R."/>
            <person name="Amedeo P."/>
            <person name="Anderson M.J."/>
            <person name="Crabtree J."/>
            <person name="Silva J.C."/>
            <person name="Badger J.H."/>
            <person name="Albarraq A."/>
            <person name="Angiuoli S."/>
            <person name="Bussey H."/>
            <person name="Bowyer P."/>
            <person name="Cotty P.J."/>
            <person name="Dyer P.S."/>
            <person name="Egan A."/>
            <person name="Galens K."/>
            <person name="Fraser-Liggett C.M."/>
            <person name="Haas B.J."/>
            <person name="Inman J.M."/>
            <person name="Kent R."/>
            <person name="Lemieux S."/>
            <person name="Malavazi I."/>
            <person name="Orvis J."/>
            <person name="Roemer T."/>
            <person name="Ronning C.M."/>
            <person name="Sundaram J.P."/>
            <person name="Sutton G."/>
            <person name="Turner G."/>
            <person name="Venter J.C."/>
            <person name="White O.R."/>
            <person name="Whitty B.R."/>
            <person name="Youngman P."/>
            <person name="Wolfe K.H."/>
            <person name="Goldman G.H."/>
            <person name="Wortman J.R."/>
            <person name="Jiang B."/>
            <person name="Denning D.W."/>
            <person name="Nierman W.C."/>
        </authorList>
    </citation>
    <scope>NUCLEOTIDE SEQUENCE [LARGE SCALE GENOMIC DNA]</scope>
    <source>
        <strain evidence="4">ATCC 1007 / CBS 513.65 / DSM 816 / NCTC 3887 / NRRL 1</strain>
    </source>
</reference>
<dbReference type="GO" id="GO:0045944">
    <property type="term" value="P:positive regulation of transcription by RNA polymerase II"/>
    <property type="evidence" value="ECO:0007669"/>
    <property type="project" value="TreeGrafter"/>
</dbReference>
<dbReference type="PANTHER" id="PTHR37534">
    <property type="entry name" value="TRANSCRIPTIONAL ACTIVATOR PROTEIN UGA3"/>
    <property type="match status" value="1"/>
</dbReference>
<dbReference type="GO" id="GO:0005634">
    <property type="term" value="C:nucleus"/>
    <property type="evidence" value="ECO:0007669"/>
    <property type="project" value="TreeGrafter"/>
</dbReference>
<evidence type="ECO:0000313" key="4">
    <source>
        <dbReference type="Proteomes" id="UP000006701"/>
    </source>
</evidence>
<dbReference type="OrthoDB" id="5419315at2759"/>
<dbReference type="HOGENOM" id="CLU_008719_6_1_1"/>
<evidence type="ECO:0000313" key="3">
    <source>
        <dbReference type="EMBL" id="EAW08984.1"/>
    </source>
</evidence>
<name>A1CN47_ASPCL</name>
<dbReference type="PANTHER" id="PTHR37534:SF4">
    <property type="entry name" value="ZN(II)2CYS6 TRANSCRIPTION FACTOR (EUROFUNG)"/>
    <property type="match status" value="1"/>
</dbReference>
<dbReference type="eggNOG" id="ENOG502SNQ5">
    <property type="taxonomic scope" value="Eukaryota"/>
</dbReference>
<sequence>MSQTEEKICVTKGFDCKYPSNVTFVSVSNASGPQLSGTTPAYSSIRFVDDAPVASPSSQRSKSLSNVQVSQTYGHLAADALDSALDLNDTIDHVEFDIPEPIPQSNRGTSSAFVNHLDRTFEGGDLETALLRHYCYALAPWIDVGDTTRAFGLTLLILGRKARPLMAAILALTAYQRSLISTSSAAEDLASSVHYREEAERDLGRQVHVVQRSVTAVLMLQSFFSSHPSRWEILVADHMDVFRSCALSISLEDEPLGALFWLPFRIDLAASIISSKAPKIPFRSFAPSSQPDSIQQIYQRILILLAHTLTWTWGDHTSEVGPEPNLVSQWTYLWNECRRWYQSLPVPVQPILDIRAVDADLIDPQNASSFPILIYTTSLALVANAVYHITCFLLLTHKPRFVKTLPGPRCFSSHIWHAQSLVGITTSNDTIEQWDPVVIAGFLTVARAMTHESQQSAVLHRLRKITLLTGIKLDHEIEALKSQWRMACDDDNFG</sequence>
<evidence type="ECO:0000256" key="1">
    <source>
        <dbReference type="ARBA" id="ARBA00023242"/>
    </source>
</evidence>
<keyword evidence="2" id="KW-0812">Transmembrane</keyword>
<dbReference type="GO" id="GO:0003700">
    <property type="term" value="F:DNA-binding transcription factor activity"/>
    <property type="evidence" value="ECO:0007669"/>
    <property type="project" value="TreeGrafter"/>
</dbReference>
<dbReference type="GO" id="GO:0000976">
    <property type="term" value="F:transcription cis-regulatory region binding"/>
    <property type="evidence" value="ECO:0007669"/>
    <property type="project" value="TreeGrafter"/>
</dbReference>
<organism evidence="3 4">
    <name type="scientific">Aspergillus clavatus (strain ATCC 1007 / CBS 513.65 / DSM 816 / NCTC 3887 / NRRL 1 / QM 1276 / 107)</name>
    <dbReference type="NCBI Taxonomy" id="344612"/>
    <lineage>
        <taxon>Eukaryota</taxon>
        <taxon>Fungi</taxon>
        <taxon>Dikarya</taxon>
        <taxon>Ascomycota</taxon>
        <taxon>Pezizomycotina</taxon>
        <taxon>Eurotiomycetes</taxon>
        <taxon>Eurotiomycetidae</taxon>
        <taxon>Eurotiales</taxon>
        <taxon>Aspergillaceae</taxon>
        <taxon>Aspergillus</taxon>
        <taxon>Aspergillus subgen. Fumigati</taxon>
    </lineage>
</organism>
<accession>A1CN47</accession>